<keyword evidence="11" id="KW-0408">Iron</keyword>
<comment type="similarity">
    <text evidence="2 12">Belongs to the CybS family.</text>
</comment>
<keyword evidence="4" id="KW-0812">Transmembrane</keyword>
<dbReference type="EMBL" id="ML170162">
    <property type="protein sequence ID" value="TDL26038.1"/>
    <property type="molecule type" value="Genomic_DNA"/>
</dbReference>
<dbReference type="OrthoDB" id="18577at2759"/>
<dbReference type="Gene3D" id="1.20.1300.10">
    <property type="entry name" value="Fumarate reductase/succinate dehydrogenase, transmembrane subunit"/>
    <property type="match status" value="1"/>
</dbReference>
<dbReference type="GO" id="GO:0046872">
    <property type="term" value="F:metal ion binding"/>
    <property type="evidence" value="ECO:0007669"/>
    <property type="project" value="UniProtKB-KW"/>
</dbReference>
<accession>A0A4Y7QFR8</accession>
<name>A0A4Y7QFR8_9AGAM</name>
<dbReference type="STRING" id="50990.A0A4Y7QFR8"/>
<evidence type="ECO:0000256" key="1">
    <source>
        <dbReference type="ARBA" id="ARBA00004448"/>
    </source>
</evidence>
<dbReference type="Pfam" id="PF05328">
    <property type="entry name" value="CybS"/>
    <property type="match status" value="1"/>
</dbReference>
<dbReference type="VEuPathDB" id="FungiDB:BD410DRAFT_819461"/>
<evidence type="ECO:0000256" key="8">
    <source>
        <dbReference type="ARBA" id="ARBA00023128"/>
    </source>
</evidence>
<feature type="binding site" description="axial binding residue" evidence="11">
    <location>
        <position position="104"/>
    </location>
    <ligand>
        <name>heme b</name>
        <dbReference type="ChEBI" id="CHEBI:60344"/>
        <note>ligand shared with SDHC</note>
    </ligand>
    <ligandPart>
        <name>Fe</name>
        <dbReference type="ChEBI" id="CHEBI:18248"/>
    </ligandPart>
</feature>
<evidence type="ECO:0000256" key="9">
    <source>
        <dbReference type="ARBA" id="ARBA00023136"/>
    </source>
</evidence>
<dbReference type="GO" id="GO:0048039">
    <property type="term" value="F:ubiquinone binding"/>
    <property type="evidence" value="ECO:0007669"/>
    <property type="project" value="TreeGrafter"/>
</dbReference>
<keyword evidence="14" id="KW-1185">Reference proteome</keyword>
<keyword evidence="8 12" id="KW-0496">Mitochondrion</keyword>
<sequence>MSSSFLFRSAVLRRPLVGSFRATVQARQATSSSYPYIPGGPILKGTVNEPTTFPPPSKTHGSHHWAFERLLSATLVPLTAAAFVTTGSQYPVFDGILGVSLIVHSHIGFDNILIDYIHPRKFSVLGPTLKWGLRALTAGALVGVYQFNTNDVGLTELISGVWHA</sequence>
<reference evidence="13 14" key="1">
    <citation type="submission" date="2018-06" db="EMBL/GenBank/DDBJ databases">
        <title>A transcriptomic atlas of mushroom development highlights an independent origin of complex multicellularity.</title>
        <authorList>
            <consortium name="DOE Joint Genome Institute"/>
            <person name="Krizsan K."/>
            <person name="Almasi E."/>
            <person name="Merenyi Z."/>
            <person name="Sahu N."/>
            <person name="Viragh M."/>
            <person name="Koszo T."/>
            <person name="Mondo S."/>
            <person name="Kiss B."/>
            <person name="Balint B."/>
            <person name="Kues U."/>
            <person name="Barry K."/>
            <person name="Hegedus J.C."/>
            <person name="Henrissat B."/>
            <person name="Johnson J."/>
            <person name="Lipzen A."/>
            <person name="Ohm R."/>
            <person name="Nagy I."/>
            <person name="Pangilinan J."/>
            <person name="Yan J."/>
            <person name="Xiong Y."/>
            <person name="Grigoriev I.V."/>
            <person name="Hibbett D.S."/>
            <person name="Nagy L.G."/>
        </authorList>
    </citation>
    <scope>NUCLEOTIDE SEQUENCE [LARGE SCALE GENOMIC DNA]</scope>
    <source>
        <strain evidence="13 14">SZMC22713</strain>
    </source>
</reference>
<keyword evidence="11" id="KW-0479">Metal-binding</keyword>
<evidence type="ECO:0000256" key="5">
    <source>
        <dbReference type="ARBA" id="ARBA00022792"/>
    </source>
</evidence>
<evidence type="ECO:0000256" key="11">
    <source>
        <dbReference type="PIRSR" id="PIRSR607992-2"/>
    </source>
</evidence>
<dbReference type="SUPFAM" id="SSF81343">
    <property type="entry name" value="Fumarate reductase respiratory complex transmembrane subunits"/>
    <property type="match status" value="1"/>
</dbReference>
<protein>
    <recommendedName>
        <fullName evidence="12">Succinate dehydrogenase [ubiquinone] cytochrome b small subunit</fullName>
    </recommendedName>
</protein>
<keyword evidence="6 12" id="KW-0809">Transit peptide</keyword>
<evidence type="ECO:0000256" key="3">
    <source>
        <dbReference type="ARBA" id="ARBA00022448"/>
    </source>
</evidence>
<keyword evidence="7" id="KW-1133">Transmembrane helix</keyword>
<evidence type="ECO:0000313" key="14">
    <source>
        <dbReference type="Proteomes" id="UP000294933"/>
    </source>
</evidence>
<dbReference type="Proteomes" id="UP000294933">
    <property type="component" value="Unassembled WGS sequence"/>
</dbReference>
<feature type="binding site" evidence="10">
    <location>
        <position position="116"/>
    </location>
    <ligand>
        <name>a ubiquinone</name>
        <dbReference type="ChEBI" id="CHEBI:16389"/>
        <note>ligand shared with IP/SDHB</note>
    </ligand>
</feature>
<organism evidence="13 14">
    <name type="scientific">Rickenella mellea</name>
    <dbReference type="NCBI Taxonomy" id="50990"/>
    <lineage>
        <taxon>Eukaryota</taxon>
        <taxon>Fungi</taxon>
        <taxon>Dikarya</taxon>
        <taxon>Basidiomycota</taxon>
        <taxon>Agaricomycotina</taxon>
        <taxon>Agaricomycetes</taxon>
        <taxon>Hymenochaetales</taxon>
        <taxon>Rickenellaceae</taxon>
        <taxon>Rickenella</taxon>
    </lineage>
</organism>
<dbReference type="InterPro" id="IPR034804">
    <property type="entry name" value="SQR/QFR_C/D"/>
</dbReference>
<evidence type="ECO:0000256" key="7">
    <source>
        <dbReference type="ARBA" id="ARBA00022989"/>
    </source>
</evidence>
<evidence type="ECO:0000256" key="6">
    <source>
        <dbReference type="ARBA" id="ARBA00022946"/>
    </source>
</evidence>
<evidence type="ECO:0000256" key="10">
    <source>
        <dbReference type="PIRSR" id="PIRSR607992-1"/>
    </source>
</evidence>
<keyword evidence="5 12" id="KW-0999">Mitochondrion inner membrane</keyword>
<dbReference type="GO" id="GO:0006121">
    <property type="term" value="P:mitochondrial electron transport, succinate to ubiquinone"/>
    <property type="evidence" value="ECO:0007669"/>
    <property type="project" value="TreeGrafter"/>
</dbReference>
<dbReference type="GO" id="GO:0006099">
    <property type="term" value="P:tricarboxylic acid cycle"/>
    <property type="evidence" value="ECO:0007669"/>
    <property type="project" value="TreeGrafter"/>
</dbReference>
<dbReference type="GO" id="GO:0020037">
    <property type="term" value="F:heme binding"/>
    <property type="evidence" value="ECO:0007669"/>
    <property type="project" value="TreeGrafter"/>
</dbReference>
<evidence type="ECO:0000256" key="12">
    <source>
        <dbReference type="RuleBase" id="RU364031"/>
    </source>
</evidence>
<comment type="subcellular location">
    <subcellularLocation>
        <location evidence="1 12">Mitochondrion inner membrane</location>
        <topology evidence="1 12">Multi-pass membrane protein</topology>
    </subcellularLocation>
</comment>
<dbReference type="PANTHER" id="PTHR13337:SF2">
    <property type="entry name" value="SUCCINATE DEHYDROGENASE [UBIQUINONE] CYTOCHROME B SMALL SUBUNIT, MITOCHONDRIAL"/>
    <property type="match status" value="1"/>
</dbReference>
<proteinExistence type="inferred from homology"/>
<keyword evidence="9 12" id="KW-0472">Membrane</keyword>
<dbReference type="PANTHER" id="PTHR13337">
    <property type="entry name" value="SUCCINATE DEHYDROGENASE"/>
    <property type="match status" value="1"/>
</dbReference>
<dbReference type="AlphaFoldDB" id="A0A4Y7QFR8"/>
<dbReference type="InterPro" id="IPR007992">
    <property type="entry name" value="CybS"/>
</dbReference>
<keyword evidence="3" id="KW-0813">Transport</keyword>
<evidence type="ECO:0000256" key="2">
    <source>
        <dbReference type="ARBA" id="ARBA00007294"/>
    </source>
</evidence>
<dbReference type="GO" id="GO:0005743">
    <property type="term" value="C:mitochondrial inner membrane"/>
    <property type="evidence" value="ECO:0007669"/>
    <property type="project" value="UniProtKB-SubCell"/>
</dbReference>
<gene>
    <name evidence="13" type="ORF">BD410DRAFT_819461</name>
</gene>
<dbReference type="CDD" id="cd03496">
    <property type="entry name" value="SQR_TypeC_CybS"/>
    <property type="match status" value="1"/>
</dbReference>
<evidence type="ECO:0000256" key="4">
    <source>
        <dbReference type="ARBA" id="ARBA00022692"/>
    </source>
</evidence>
<evidence type="ECO:0000313" key="13">
    <source>
        <dbReference type="EMBL" id="TDL26038.1"/>
    </source>
</evidence>